<dbReference type="EMBL" id="JBHRRZ010000011">
    <property type="protein sequence ID" value="MFC2947917.1"/>
    <property type="molecule type" value="Genomic_DNA"/>
</dbReference>
<dbReference type="PROSITE" id="PS51257">
    <property type="entry name" value="PROKAR_LIPOPROTEIN"/>
    <property type="match status" value="1"/>
</dbReference>
<protein>
    <submittedName>
        <fullName evidence="3">YhcN/YlaJ family sporulation lipoprotein</fullName>
    </submittedName>
</protein>
<keyword evidence="2" id="KW-0732">Signal</keyword>
<dbReference type="InterPro" id="IPR019076">
    <property type="entry name" value="Spore_lipoprot_YhcN/YlaJ-like"/>
</dbReference>
<accession>A0ABV7A4G3</accession>
<keyword evidence="3" id="KW-0449">Lipoprotein</keyword>
<evidence type="ECO:0000256" key="1">
    <source>
        <dbReference type="SAM" id="MobiDB-lite"/>
    </source>
</evidence>
<feature type="region of interest" description="Disordered" evidence="1">
    <location>
        <begin position="30"/>
        <end position="52"/>
    </location>
</feature>
<evidence type="ECO:0000313" key="4">
    <source>
        <dbReference type="Proteomes" id="UP001595387"/>
    </source>
</evidence>
<dbReference type="Pfam" id="PF09580">
    <property type="entry name" value="Spore_YhcN_YlaJ"/>
    <property type="match status" value="2"/>
</dbReference>
<keyword evidence="4" id="KW-1185">Reference proteome</keyword>
<feature type="compositionally biased region" description="Low complexity" evidence="1">
    <location>
        <begin position="125"/>
        <end position="144"/>
    </location>
</feature>
<gene>
    <name evidence="3" type="ORF">ACFODW_06125</name>
</gene>
<organism evidence="3 4">
    <name type="scientific">Virgibacillus sediminis</name>
    <dbReference type="NCBI Taxonomy" id="202260"/>
    <lineage>
        <taxon>Bacteria</taxon>
        <taxon>Bacillati</taxon>
        <taxon>Bacillota</taxon>
        <taxon>Bacilli</taxon>
        <taxon>Bacillales</taxon>
        <taxon>Bacillaceae</taxon>
        <taxon>Virgibacillus</taxon>
    </lineage>
</organism>
<feature type="region of interest" description="Disordered" evidence="1">
    <location>
        <begin position="120"/>
        <end position="171"/>
    </location>
</feature>
<evidence type="ECO:0000256" key="2">
    <source>
        <dbReference type="SAM" id="SignalP"/>
    </source>
</evidence>
<dbReference type="Proteomes" id="UP001595387">
    <property type="component" value="Unassembled WGS sequence"/>
</dbReference>
<name>A0ABV7A4G3_9BACI</name>
<evidence type="ECO:0000313" key="3">
    <source>
        <dbReference type="EMBL" id="MFC2947917.1"/>
    </source>
</evidence>
<feature type="chain" id="PRO_5046240959" evidence="2">
    <location>
        <begin position="21"/>
        <end position="244"/>
    </location>
</feature>
<comment type="caution">
    <text evidence="3">The sequence shown here is derived from an EMBL/GenBank/DDBJ whole genome shotgun (WGS) entry which is preliminary data.</text>
</comment>
<reference evidence="4" key="1">
    <citation type="journal article" date="2019" name="Int. J. Syst. Evol. Microbiol.">
        <title>The Global Catalogue of Microorganisms (GCM) 10K type strain sequencing project: providing services to taxonomists for standard genome sequencing and annotation.</title>
        <authorList>
            <consortium name="The Broad Institute Genomics Platform"/>
            <consortium name="The Broad Institute Genome Sequencing Center for Infectious Disease"/>
            <person name="Wu L."/>
            <person name="Ma J."/>
        </authorList>
    </citation>
    <scope>NUCLEOTIDE SEQUENCE [LARGE SCALE GENOMIC DNA]</scope>
    <source>
        <strain evidence="4">KCTC 13193</strain>
    </source>
</reference>
<feature type="signal peptide" evidence="2">
    <location>
        <begin position="1"/>
        <end position="20"/>
    </location>
</feature>
<proteinExistence type="predicted"/>
<dbReference type="RefSeq" id="WP_390304316.1">
    <property type="nucleotide sequence ID" value="NZ_JBHRRZ010000011.1"/>
</dbReference>
<sequence length="244" mass="26724">MKWKFLSVLSALFVMLAACGNVDDADNNGAAGDPNVNQTRYNNVNDDAGEGMNRDREYQLIRDSENAQENGNNNNNGNRYEVSEEAAERITDEVDEIERAYVLTTENTAYVAAGMDVNSAERNDQNNNGGTQGTGQNNDGNLTGMNGGNNEGAGEINGRNGGDQGDTGNARWEDQLSDDVKEEIRDIVQSVDNDIDNVYVSTNPEFLDLTNNYVDDVNNGEPVEGFFDQMGNMIQRVFPQNANN</sequence>
<feature type="region of interest" description="Disordered" evidence="1">
    <location>
        <begin position="64"/>
        <end position="87"/>
    </location>
</feature>